<feature type="signal peptide" evidence="1">
    <location>
        <begin position="1"/>
        <end position="22"/>
    </location>
</feature>
<keyword evidence="1" id="KW-0732">Signal</keyword>
<feature type="chain" id="PRO_5007099079" description="Sulfur globule protein" evidence="1">
    <location>
        <begin position="23"/>
        <end position="113"/>
    </location>
</feature>
<dbReference type="AlphaFoldDB" id="A0A101KMR7"/>
<comment type="caution">
    <text evidence="2">The sequence shown here is derived from an EMBL/GenBank/DDBJ whole genome shotgun (WGS) entry which is preliminary data.</text>
</comment>
<dbReference type="Proteomes" id="UP000053176">
    <property type="component" value="Unassembled WGS sequence"/>
</dbReference>
<name>A0A101KMR7_RHILI</name>
<evidence type="ECO:0000313" key="3">
    <source>
        <dbReference type="Proteomes" id="UP000053176"/>
    </source>
</evidence>
<protein>
    <recommendedName>
        <fullName evidence="4">Sulfur globule protein</fullName>
    </recommendedName>
</protein>
<evidence type="ECO:0000313" key="2">
    <source>
        <dbReference type="EMBL" id="KUM23640.1"/>
    </source>
</evidence>
<dbReference type="EMBL" id="LPWA01000159">
    <property type="protein sequence ID" value="KUM23640.1"/>
    <property type="molecule type" value="Genomic_DNA"/>
</dbReference>
<proteinExistence type="predicted"/>
<sequence>MRKLLLASVIAIASAGATLAPADARVFFGTGGYFGFGPFGDFYDSYGPYPSYGPYWGGPYYDYGPRSYGEYGGLLRYPDSYYAYRTYRHCRIETVRHRSHHHWVRREIRVCGY</sequence>
<evidence type="ECO:0000256" key="1">
    <source>
        <dbReference type="SAM" id="SignalP"/>
    </source>
</evidence>
<accession>A0A101KMR7</accession>
<reference evidence="2 3" key="1">
    <citation type="submission" date="2015-12" db="EMBL/GenBank/DDBJ databases">
        <title>Draft genome sequence of Mesorhizobium sp. UFLA 01-765, a multitolerant efficient symbiont and plant-growth promoting strain isolated from Zn-mining soil using Leucaena leucocephala as a trap plant.</title>
        <authorList>
            <person name="Rangel W.M."/>
            <person name="Thijs S."/>
            <person name="Longatti S.M."/>
            <person name="Moreira F.M."/>
            <person name="Weyens N."/>
            <person name="Vangronsveld J."/>
            <person name="Van Hamme J.D."/>
            <person name="Bottos E.M."/>
            <person name="Rineau F."/>
        </authorList>
    </citation>
    <scope>NUCLEOTIDE SEQUENCE [LARGE SCALE GENOMIC DNA]</scope>
    <source>
        <strain evidence="2 3">UFLA 01-765</strain>
    </source>
</reference>
<organism evidence="2 3">
    <name type="scientific">Rhizobium loti</name>
    <name type="common">Mesorhizobium loti</name>
    <dbReference type="NCBI Taxonomy" id="381"/>
    <lineage>
        <taxon>Bacteria</taxon>
        <taxon>Pseudomonadati</taxon>
        <taxon>Pseudomonadota</taxon>
        <taxon>Alphaproteobacteria</taxon>
        <taxon>Hyphomicrobiales</taxon>
        <taxon>Phyllobacteriaceae</taxon>
        <taxon>Mesorhizobium</taxon>
    </lineage>
</organism>
<gene>
    <name evidence="2" type="ORF">AU467_33130</name>
</gene>
<evidence type="ECO:0008006" key="4">
    <source>
        <dbReference type="Google" id="ProtNLM"/>
    </source>
</evidence>